<dbReference type="EC" id="2.1.1.77" evidence="3"/>
<evidence type="ECO:0000313" key="13">
    <source>
        <dbReference type="Proteomes" id="UP000562045"/>
    </source>
</evidence>
<organism evidence="12 13">
    <name type="scientific">Nocardioides aromaticivorans</name>
    <dbReference type="NCBI Taxonomy" id="200618"/>
    <lineage>
        <taxon>Bacteria</taxon>
        <taxon>Bacillati</taxon>
        <taxon>Actinomycetota</taxon>
        <taxon>Actinomycetes</taxon>
        <taxon>Propionibacteriales</taxon>
        <taxon>Nocardioidaceae</taxon>
        <taxon>Nocardioides</taxon>
    </lineage>
</organism>
<evidence type="ECO:0000256" key="8">
    <source>
        <dbReference type="ARBA" id="ARBA00022691"/>
    </source>
</evidence>
<comment type="caution">
    <text evidence="12">The sequence shown here is derived from an EMBL/GenBank/DDBJ whole genome shotgun (WGS) entry which is preliminary data.</text>
</comment>
<dbReference type="EMBL" id="JACBZM010000001">
    <property type="protein sequence ID" value="NYI45690.1"/>
    <property type="molecule type" value="Genomic_DNA"/>
</dbReference>
<dbReference type="PANTHER" id="PTHR11579:SF0">
    <property type="entry name" value="PROTEIN-L-ISOASPARTATE(D-ASPARTATE) O-METHYLTRANSFERASE"/>
    <property type="match status" value="1"/>
</dbReference>
<evidence type="ECO:0000313" key="12">
    <source>
        <dbReference type="EMBL" id="NYI45690.1"/>
    </source>
</evidence>
<dbReference type="Gene3D" id="3.40.50.150">
    <property type="entry name" value="Vaccinia Virus protein VP39"/>
    <property type="match status" value="1"/>
</dbReference>
<evidence type="ECO:0000256" key="9">
    <source>
        <dbReference type="ARBA" id="ARBA00030757"/>
    </source>
</evidence>
<comment type="similarity">
    <text evidence="2">Belongs to the methyltransferase superfamily. L-isoaspartyl/D-aspartyl protein methyltransferase family.</text>
</comment>
<evidence type="ECO:0000256" key="6">
    <source>
        <dbReference type="ARBA" id="ARBA00022603"/>
    </source>
</evidence>
<evidence type="ECO:0000256" key="11">
    <source>
        <dbReference type="ARBA" id="ARBA00031350"/>
    </source>
</evidence>
<evidence type="ECO:0000256" key="4">
    <source>
        <dbReference type="ARBA" id="ARBA00013346"/>
    </source>
</evidence>
<accession>A0A7Z0CP97</accession>
<evidence type="ECO:0000256" key="7">
    <source>
        <dbReference type="ARBA" id="ARBA00022679"/>
    </source>
</evidence>
<keyword evidence="8" id="KW-0949">S-adenosyl-L-methionine</keyword>
<dbReference type="RefSeq" id="WP_179649325.1">
    <property type="nucleotide sequence ID" value="NZ_JACBZM010000001.1"/>
</dbReference>
<comment type="subcellular location">
    <subcellularLocation>
        <location evidence="1">Cytoplasm</location>
    </subcellularLocation>
</comment>
<dbReference type="GO" id="GO:0005737">
    <property type="term" value="C:cytoplasm"/>
    <property type="evidence" value="ECO:0007669"/>
    <property type="project" value="UniProtKB-SubCell"/>
</dbReference>
<keyword evidence="7 12" id="KW-0808">Transferase</keyword>
<evidence type="ECO:0000256" key="1">
    <source>
        <dbReference type="ARBA" id="ARBA00004496"/>
    </source>
</evidence>
<dbReference type="GO" id="GO:0004719">
    <property type="term" value="F:protein-L-isoaspartate (D-aspartate) O-methyltransferase activity"/>
    <property type="evidence" value="ECO:0007669"/>
    <property type="project" value="UniProtKB-EC"/>
</dbReference>
<sequence>MRGSATGDPRDPRVAAAFAAVPRARFLPPDQQRFADVDRALPIGYDVTNSQPSTVRAMLELLAVRPGDRVLDVGCGSGWTTALLAHLTGPDGHVTGVEIIPEVLASCGRALGIVPDEKHRNPSASGAFRQGLPQIELHQALPGELGWPDGAPYDRILVSADAAHVPVPLVEQLTPDGTLVGPVRGRMLRIHRRPGSTPQVEEHGRYVFVPLVS</sequence>
<keyword evidence="5" id="KW-0963">Cytoplasm</keyword>
<protein>
    <recommendedName>
        <fullName evidence="4">Protein-L-isoaspartate O-methyltransferase</fullName>
        <ecNumber evidence="3">2.1.1.77</ecNumber>
    </recommendedName>
    <alternativeName>
        <fullName evidence="11">L-isoaspartyl protein carboxyl methyltransferase</fullName>
    </alternativeName>
    <alternativeName>
        <fullName evidence="9">Protein L-isoaspartyl methyltransferase</fullName>
    </alternativeName>
    <alternativeName>
        <fullName evidence="10">Protein-beta-aspartate methyltransferase</fullName>
    </alternativeName>
</protein>
<evidence type="ECO:0000256" key="3">
    <source>
        <dbReference type="ARBA" id="ARBA00011890"/>
    </source>
</evidence>
<evidence type="ECO:0000256" key="5">
    <source>
        <dbReference type="ARBA" id="ARBA00022490"/>
    </source>
</evidence>
<dbReference type="Pfam" id="PF01135">
    <property type="entry name" value="PCMT"/>
    <property type="match status" value="1"/>
</dbReference>
<dbReference type="Proteomes" id="UP000562045">
    <property type="component" value="Unassembled WGS sequence"/>
</dbReference>
<proteinExistence type="inferred from homology"/>
<keyword evidence="6 12" id="KW-0489">Methyltransferase</keyword>
<gene>
    <name evidence="12" type="ORF">BJ993_002770</name>
</gene>
<evidence type="ECO:0000256" key="10">
    <source>
        <dbReference type="ARBA" id="ARBA00031323"/>
    </source>
</evidence>
<dbReference type="SUPFAM" id="SSF53335">
    <property type="entry name" value="S-adenosyl-L-methionine-dependent methyltransferases"/>
    <property type="match status" value="1"/>
</dbReference>
<dbReference type="GO" id="GO:0032259">
    <property type="term" value="P:methylation"/>
    <property type="evidence" value="ECO:0007669"/>
    <property type="project" value="UniProtKB-KW"/>
</dbReference>
<dbReference type="InterPro" id="IPR000682">
    <property type="entry name" value="PCMT"/>
</dbReference>
<dbReference type="InterPro" id="IPR029063">
    <property type="entry name" value="SAM-dependent_MTases_sf"/>
</dbReference>
<dbReference type="AlphaFoldDB" id="A0A7Z0CP97"/>
<evidence type="ECO:0000256" key="2">
    <source>
        <dbReference type="ARBA" id="ARBA00005369"/>
    </source>
</evidence>
<name>A0A7Z0CP97_9ACTN</name>
<dbReference type="PANTHER" id="PTHR11579">
    <property type="entry name" value="PROTEIN-L-ISOASPARTATE O-METHYLTRANSFERASE"/>
    <property type="match status" value="1"/>
</dbReference>
<dbReference type="CDD" id="cd02440">
    <property type="entry name" value="AdoMet_MTases"/>
    <property type="match status" value="1"/>
</dbReference>
<reference evidence="12 13" key="1">
    <citation type="submission" date="2020-07" db="EMBL/GenBank/DDBJ databases">
        <title>Sequencing the genomes of 1000 actinobacteria strains.</title>
        <authorList>
            <person name="Klenk H.-P."/>
        </authorList>
    </citation>
    <scope>NUCLEOTIDE SEQUENCE [LARGE SCALE GENOMIC DNA]</scope>
    <source>
        <strain evidence="12 13">DSM 15131</strain>
    </source>
</reference>